<dbReference type="PANTHER" id="PTHR43479:SF21">
    <property type="entry name" value="TRANSCRIPTIONAL REGULATOR, TETR FAMILY"/>
    <property type="match status" value="1"/>
</dbReference>
<dbReference type="GO" id="GO:0003677">
    <property type="term" value="F:DNA binding"/>
    <property type="evidence" value="ECO:0007669"/>
    <property type="project" value="UniProtKB-UniRule"/>
</dbReference>
<dbReference type="EMBL" id="QTJV01000006">
    <property type="protein sequence ID" value="RFM33710.1"/>
    <property type="molecule type" value="Genomic_DNA"/>
</dbReference>
<evidence type="ECO:0000313" key="5">
    <source>
        <dbReference type="Proteomes" id="UP000261174"/>
    </source>
</evidence>
<dbReference type="InterPro" id="IPR001647">
    <property type="entry name" value="HTH_TetR"/>
</dbReference>
<dbReference type="SUPFAM" id="SSF46689">
    <property type="entry name" value="Homeodomain-like"/>
    <property type="match status" value="1"/>
</dbReference>
<keyword evidence="5" id="KW-1185">Reference proteome</keyword>
<keyword evidence="1 2" id="KW-0238">DNA-binding</keyword>
<dbReference type="PROSITE" id="PS50977">
    <property type="entry name" value="HTH_TETR_2"/>
    <property type="match status" value="1"/>
</dbReference>
<dbReference type="InterPro" id="IPR009057">
    <property type="entry name" value="Homeodomain-like_sf"/>
</dbReference>
<dbReference type="AlphaFoldDB" id="A0A3E1P0Q2"/>
<dbReference type="PRINTS" id="PR00455">
    <property type="entry name" value="HTHTETR"/>
</dbReference>
<evidence type="ECO:0000256" key="1">
    <source>
        <dbReference type="ARBA" id="ARBA00023125"/>
    </source>
</evidence>
<feature type="DNA-binding region" description="H-T-H motif" evidence="2">
    <location>
        <begin position="25"/>
        <end position="44"/>
    </location>
</feature>
<accession>A0A3E1P0Q2</accession>
<dbReference type="Proteomes" id="UP000261174">
    <property type="component" value="Unassembled WGS sequence"/>
</dbReference>
<feature type="domain" description="HTH tetR-type" evidence="3">
    <location>
        <begin position="2"/>
        <end position="62"/>
    </location>
</feature>
<dbReference type="OrthoDB" id="6430772at2"/>
<evidence type="ECO:0000256" key="2">
    <source>
        <dbReference type="PROSITE-ProRule" id="PRU00335"/>
    </source>
</evidence>
<dbReference type="RefSeq" id="WP_116854632.1">
    <property type="nucleotide sequence ID" value="NZ_QTJV01000006.1"/>
</dbReference>
<sequence>MKKEMMRIMTIATGLFAAQGLRATNIDHISSHCQIKKREFYTHFESKEALIREIIAEWISKSGKHLRMIPSLSFNAVTELQSYFSFVEETLANLTPGIIAELQTYYTEQWLRLSYFRNTEIFPFVVRNLERGLSENVYRSNADKQLLARLYYYQVQAVYHDKYLLQEMHRLFIYGIVNHKGLQFI</sequence>
<organism evidence="4 5">
    <name type="scientific">Chitinophaga silvisoli</name>
    <dbReference type="NCBI Taxonomy" id="2291814"/>
    <lineage>
        <taxon>Bacteria</taxon>
        <taxon>Pseudomonadati</taxon>
        <taxon>Bacteroidota</taxon>
        <taxon>Chitinophagia</taxon>
        <taxon>Chitinophagales</taxon>
        <taxon>Chitinophagaceae</taxon>
        <taxon>Chitinophaga</taxon>
    </lineage>
</organism>
<dbReference type="InterPro" id="IPR050624">
    <property type="entry name" value="HTH-type_Tx_Regulator"/>
</dbReference>
<protein>
    <submittedName>
        <fullName evidence="4">TetR/AcrR family transcriptional regulator</fullName>
    </submittedName>
</protein>
<dbReference type="Gene3D" id="1.10.357.10">
    <property type="entry name" value="Tetracycline Repressor, domain 2"/>
    <property type="match status" value="1"/>
</dbReference>
<reference evidence="4 5" key="1">
    <citation type="submission" date="2018-08" db="EMBL/GenBank/DDBJ databases">
        <title>Chitinophaga sp. K20C18050901, a novel bacterium isolated from forest soil.</title>
        <authorList>
            <person name="Wang C."/>
        </authorList>
    </citation>
    <scope>NUCLEOTIDE SEQUENCE [LARGE SCALE GENOMIC DNA]</scope>
    <source>
        <strain evidence="4 5">K20C18050901</strain>
    </source>
</reference>
<gene>
    <name evidence="4" type="ORF">DXN04_17265</name>
</gene>
<evidence type="ECO:0000313" key="4">
    <source>
        <dbReference type="EMBL" id="RFM33710.1"/>
    </source>
</evidence>
<dbReference type="Pfam" id="PF00440">
    <property type="entry name" value="TetR_N"/>
    <property type="match status" value="1"/>
</dbReference>
<proteinExistence type="predicted"/>
<dbReference type="PANTHER" id="PTHR43479">
    <property type="entry name" value="ACREF/ENVCD OPERON REPRESSOR-RELATED"/>
    <property type="match status" value="1"/>
</dbReference>
<evidence type="ECO:0000259" key="3">
    <source>
        <dbReference type="PROSITE" id="PS50977"/>
    </source>
</evidence>
<comment type="caution">
    <text evidence="4">The sequence shown here is derived from an EMBL/GenBank/DDBJ whole genome shotgun (WGS) entry which is preliminary data.</text>
</comment>
<name>A0A3E1P0Q2_9BACT</name>